<organism evidence="3 4">
    <name type="scientific">Geodia barretti</name>
    <name type="common">Barrett's horny sponge</name>
    <dbReference type="NCBI Taxonomy" id="519541"/>
    <lineage>
        <taxon>Eukaryota</taxon>
        <taxon>Metazoa</taxon>
        <taxon>Porifera</taxon>
        <taxon>Demospongiae</taxon>
        <taxon>Heteroscleromorpha</taxon>
        <taxon>Tetractinellida</taxon>
        <taxon>Astrophorina</taxon>
        <taxon>Geodiidae</taxon>
        <taxon>Geodia</taxon>
    </lineage>
</organism>
<dbReference type="AlphaFoldDB" id="A0AA35QVT2"/>
<accession>A0AA35QVT2</accession>
<dbReference type="InterPro" id="IPR007167">
    <property type="entry name" value="Fe-transptr_FeoA-like"/>
</dbReference>
<dbReference type="EMBL" id="CASHTH010000157">
    <property type="protein sequence ID" value="CAI7992749.1"/>
    <property type="molecule type" value="Genomic_DNA"/>
</dbReference>
<feature type="domain" description="Ferrous iron transporter FeoA-like" evidence="2">
    <location>
        <begin position="137"/>
        <end position="210"/>
    </location>
</feature>
<dbReference type="InterPro" id="IPR001367">
    <property type="entry name" value="Fe_dep_repressor"/>
</dbReference>
<dbReference type="PANTHER" id="PTHR33238">
    <property type="entry name" value="IRON (METAL) DEPENDENT REPRESSOR, DTXR FAMILY"/>
    <property type="match status" value="1"/>
</dbReference>
<keyword evidence="1" id="KW-0408">Iron</keyword>
<comment type="caution">
    <text evidence="3">The sequence shown here is derived from an EMBL/GenBank/DDBJ whole genome shotgun (WGS) entry which is preliminary data.</text>
</comment>
<dbReference type="InterPro" id="IPR022689">
    <property type="entry name" value="Iron_dep_repressor"/>
</dbReference>
<dbReference type="InterPro" id="IPR036421">
    <property type="entry name" value="Fe_dep_repressor_sf"/>
</dbReference>
<dbReference type="GO" id="GO:0003700">
    <property type="term" value="F:DNA-binding transcription factor activity"/>
    <property type="evidence" value="ECO:0007669"/>
    <property type="project" value="InterPro"/>
</dbReference>
<keyword evidence="4" id="KW-1185">Reference proteome</keyword>
<gene>
    <name evidence="3" type="ORF">GBAR_LOCUS1113</name>
</gene>
<dbReference type="Gene3D" id="2.30.30.90">
    <property type="match status" value="1"/>
</dbReference>
<dbReference type="SUPFAM" id="SSF47979">
    <property type="entry name" value="Iron-dependent repressor protein, dimerization domain"/>
    <property type="match status" value="1"/>
</dbReference>
<dbReference type="SMART" id="SM00899">
    <property type="entry name" value="FeoA"/>
    <property type="match status" value="1"/>
</dbReference>
<evidence type="ECO:0000256" key="1">
    <source>
        <dbReference type="ARBA" id="ARBA00023004"/>
    </source>
</evidence>
<dbReference type="SUPFAM" id="SSF50037">
    <property type="entry name" value="C-terminal domain of transcriptional repressors"/>
    <property type="match status" value="1"/>
</dbReference>
<name>A0AA35QVT2_GEOBA</name>
<dbReference type="InterPro" id="IPR008988">
    <property type="entry name" value="Transcriptional_repressor_C"/>
</dbReference>
<dbReference type="SMART" id="SM00529">
    <property type="entry name" value="HTH_DTXR"/>
    <property type="match status" value="1"/>
</dbReference>
<dbReference type="GO" id="GO:0046983">
    <property type="term" value="F:protein dimerization activity"/>
    <property type="evidence" value="ECO:0007669"/>
    <property type="project" value="InterPro"/>
</dbReference>
<dbReference type="InterPro" id="IPR050536">
    <property type="entry name" value="DtxR_MntR_Metal-Reg"/>
</dbReference>
<dbReference type="Gene3D" id="1.10.10.10">
    <property type="entry name" value="Winged helix-like DNA-binding domain superfamily/Winged helix DNA-binding domain"/>
    <property type="match status" value="1"/>
</dbReference>
<proteinExistence type="predicted"/>
<dbReference type="GO" id="GO:0046914">
    <property type="term" value="F:transition metal ion binding"/>
    <property type="evidence" value="ECO:0007669"/>
    <property type="project" value="InterPro"/>
</dbReference>
<dbReference type="InterPro" id="IPR038157">
    <property type="entry name" value="FeoA_core_dom"/>
</dbReference>
<protein>
    <submittedName>
        <fullName evidence="3">Iron-dependent repressor IdeR</fullName>
    </submittedName>
</protein>
<reference evidence="3" key="1">
    <citation type="submission" date="2023-03" db="EMBL/GenBank/DDBJ databases">
        <authorList>
            <person name="Steffen K."/>
            <person name="Cardenas P."/>
        </authorList>
    </citation>
    <scope>NUCLEOTIDE SEQUENCE</scope>
</reference>
<dbReference type="GO" id="GO:0045892">
    <property type="term" value="P:negative regulation of DNA-templated transcription"/>
    <property type="evidence" value="ECO:0007669"/>
    <property type="project" value="TreeGrafter"/>
</dbReference>
<dbReference type="PANTHER" id="PTHR33238:SF10">
    <property type="entry name" value="IRON-DEPENDENT REPRESSOR IDER"/>
    <property type="match status" value="1"/>
</dbReference>
<dbReference type="Pfam" id="PF04023">
    <property type="entry name" value="FeoA"/>
    <property type="match status" value="1"/>
</dbReference>
<evidence type="ECO:0000313" key="4">
    <source>
        <dbReference type="Proteomes" id="UP001174909"/>
    </source>
</evidence>
<dbReference type="Pfam" id="PF02742">
    <property type="entry name" value="Fe_dep_repr_C"/>
    <property type="match status" value="1"/>
</dbReference>
<dbReference type="InterPro" id="IPR036388">
    <property type="entry name" value="WH-like_DNA-bd_sf"/>
</dbReference>
<evidence type="ECO:0000259" key="2">
    <source>
        <dbReference type="SMART" id="SM00899"/>
    </source>
</evidence>
<dbReference type="Proteomes" id="UP001174909">
    <property type="component" value="Unassembled WGS sequence"/>
</dbReference>
<sequence length="218" mass="23955">MWEDSEIPTLTQLTEALRQLPPTEGLGTSVPSVAGMLRRMQKQGLVDIGSDKRIRMTTRGKKEGENIARRHRLAEWLVVSLLGMDLHEAHIEAHQLEHGMSDAMEAKLMERLGNPTHSPFGWPIPGSGPTTPTPGAITLDNAASGVAYVVDRVPEEDAELLKFLGGAELVPDRRITLLEGMPYLGVMQVETEVDRISIGYNVARQIMVRPAGDDETDD</sequence>
<evidence type="ECO:0000313" key="3">
    <source>
        <dbReference type="EMBL" id="CAI7992749.1"/>
    </source>
</evidence>